<evidence type="ECO:0000256" key="3">
    <source>
        <dbReference type="ARBA" id="ARBA00022448"/>
    </source>
</evidence>
<protein>
    <submittedName>
        <fullName evidence="19">Sugar transporter</fullName>
    </submittedName>
</protein>
<dbReference type="Proteomes" id="UP000276260">
    <property type="component" value="Unassembled WGS sequence"/>
</dbReference>
<gene>
    <name evidence="19" type="ORF">EIK76_03425</name>
</gene>
<dbReference type="InterPro" id="IPR054765">
    <property type="entry name" value="SLBB_dom"/>
</dbReference>
<dbReference type="GO" id="GO:0006811">
    <property type="term" value="P:monoatomic ion transport"/>
    <property type="evidence" value="ECO:0007669"/>
    <property type="project" value="UniProtKB-KW"/>
</dbReference>
<dbReference type="InterPro" id="IPR019554">
    <property type="entry name" value="Soluble_ligand-bd"/>
</dbReference>
<feature type="domain" description="Soluble ligand binding" evidence="17">
    <location>
        <begin position="279"/>
        <end position="322"/>
    </location>
</feature>
<evidence type="ECO:0000259" key="18">
    <source>
        <dbReference type="Pfam" id="PF22461"/>
    </source>
</evidence>
<dbReference type="GO" id="GO:0015288">
    <property type="term" value="F:porin activity"/>
    <property type="evidence" value="ECO:0007669"/>
    <property type="project" value="UniProtKB-KW"/>
</dbReference>
<dbReference type="GO" id="GO:0046930">
    <property type="term" value="C:pore complex"/>
    <property type="evidence" value="ECO:0007669"/>
    <property type="project" value="UniProtKB-KW"/>
</dbReference>
<accession>A0A3P3QRJ9</accession>
<feature type="domain" description="Soluble ligand binding" evidence="17">
    <location>
        <begin position="692"/>
        <end position="724"/>
    </location>
</feature>
<evidence type="ECO:0000259" key="16">
    <source>
        <dbReference type="Pfam" id="PF02563"/>
    </source>
</evidence>
<evidence type="ECO:0000313" key="19">
    <source>
        <dbReference type="EMBL" id="RRJ23149.1"/>
    </source>
</evidence>
<evidence type="ECO:0000256" key="5">
    <source>
        <dbReference type="ARBA" id="ARBA00022597"/>
    </source>
</evidence>
<keyword evidence="5 19" id="KW-0762">Sugar transport</keyword>
<keyword evidence="11" id="KW-0472">Membrane</keyword>
<evidence type="ECO:0000256" key="8">
    <source>
        <dbReference type="ARBA" id="ARBA00023047"/>
    </source>
</evidence>
<dbReference type="GO" id="GO:0015159">
    <property type="term" value="F:polysaccharide transmembrane transporter activity"/>
    <property type="evidence" value="ECO:0007669"/>
    <property type="project" value="InterPro"/>
</dbReference>
<name>A0A3P3QRJ9_9GAMM</name>
<dbReference type="OrthoDB" id="9808948at2"/>
<evidence type="ECO:0000256" key="15">
    <source>
        <dbReference type="SAM" id="SignalP"/>
    </source>
</evidence>
<feature type="domain" description="Polysaccharide export protein N-terminal" evidence="16">
    <location>
        <begin position="114"/>
        <end position="187"/>
    </location>
</feature>
<keyword evidence="14" id="KW-0449">Lipoprotein</keyword>
<evidence type="ECO:0000256" key="7">
    <source>
        <dbReference type="ARBA" id="ARBA00022729"/>
    </source>
</evidence>
<feature type="domain" description="Soluble ligand binding" evidence="17">
    <location>
        <begin position="364"/>
        <end position="390"/>
    </location>
</feature>
<organism evidence="19 20">
    <name type="scientific">Rheinheimera mesophila</name>
    <dbReference type="NCBI Taxonomy" id="1547515"/>
    <lineage>
        <taxon>Bacteria</taxon>
        <taxon>Pseudomonadati</taxon>
        <taxon>Pseudomonadota</taxon>
        <taxon>Gammaproteobacteria</taxon>
        <taxon>Chromatiales</taxon>
        <taxon>Chromatiaceae</taxon>
        <taxon>Rheinheimera</taxon>
    </lineage>
</organism>
<dbReference type="InterPro" id="IPR049712">
    <property type="entry name" value="Poly_export"/>
</dbReference>
<evidence type="ECO:0000256" key="14">
    <source>
        <dbReference type="ARBA" id="ARBA00023288"/>
    </source>
</evidence>
<evidence type="ECO:0000256" key="12">
    <source>
        <dbReference type="ARBA" id="ARBA00023139"/>
    </source>
</evidence>
<evidence type="ECO:0000256" key="10">
    <source>
        <dbReference type="ARBA" id="ARBA00023114"/>
    </source>
</evidence>
<proteinExistence type="inferred from homology"/>
<comment type="subcellular location">
    <subcellularLocation>
        <location evidence="1">Cell outer membrane</location>
        <topology evidence="1">Multi-pass membrane protein</topology>
    </subcellularLocation>
</comment>
<keyword evidence="4" id="KW-1134">Transmembrane beta strand</keyword>
<evidence type="ECO:0000256" key="11">
    <source>
        <dbReference type="ARBA" id="ARBA00023136"/>
    </source>
</evidence>
<feature type="signal peptide" evidence="15">
    <location>
        <begin position="1"/>
        <end position="21"/>
    </location>
</feature>
<sequence>MLKLFKTCVLVALVAALPVSAVTPSPAMMAQFQNLSPAEQQRLAKQYGIELPTGQASAASSQQAQPEVLVPQQQSVIVENLVSESPTETAENQRFGMNMFNSQISTFAPVDNAPVPENYRLGPDDILLLQLFGKQNSSTELIVGRDGSVNLPEIGPVSVSGLSVIQASELIANKVREAMIGVDAAVTMGKLRTINIFVAGEAKTPGMFAVSALTTVTQSLYLAGGVSDIGSLRDIQVKRGGATVGRFDLYDLLLRGDSSGDIQLQHGDVVFVAPIKATVQVAGEIKRAAIYEVKSGETIDTLLSMAGGTKAGAYPQSVVLERYNSNNLRDLLNLDLTNPVNRQMALRDGDLLRIAETSPRIENVVTVAGAVVRPGFYAWQQGIRVSDLIKSFWSDLHMTADLDYALVVREVNNAGDVKVLQFSLADAINQPSGEANLSLKPRDTVLVFHHANETVDREKLNTYIREQIKQRYNLPANVKWTAEDDLSAKAFQSMLQYDAQMANNQGQAGKSATAGDLRIIDAQTNSTTGVAVQPVVSTPDLGRGALPAIMQQMMLQLYRDKNILALSASFNRTELLYPLLQKLKNQVRRGADPLILSVNGEVKVPGEYPLTEGATVASLIAAASGLTESAFLNRAELTRASVAADTNSIEVNNIAVDLNKVFSKEDVVALQQRDRLNIFPIPDWNINRTIEIRGEVKFPGRYTIQRGETLSNVLNRAGGLNRNAFMAGAIYTREDIKERERVQTKKLTAQLRADIATKSLSESGIKSTPQDALFMIKQLEEQPPVGRLVIDLPAILAGQPDYDVQVQDGDLLYVPRVDNTISVVGEVQHASSHRYQQNLSVDDYLKLAGGTRKRADEERVYVIKADGSVMMPEQNGWFAIERMNLEPGDTVVVPVDTEYKDNLTLWAQVTQIFYQSAVAIAALNTF</sequence>
<keyword evidence="8" id="KW-0625">Polysaccharide transport</keyword>
<keyword evidence="3" id="KW-0813">Transport</keyword>
<evidence type="ECO:0000256" key="13">
    <source>
        <dbReference type="ARBA" id="ARBA00023237"/>
    </source>
</evidence>
<keyword evidence="9" id="KW-0406">Ion transport</keyword>
<dbReference type="InterPro" id="IPR003715">
    <property type="entry name" value="Poly_export_N"/>
</dbReference>
<feature type="chain" id="PRO_5018560992" evidence="15">
    <location>
        <begin position="22"/>
        <end position="926"/>
    </location>
</feature>
<comment type="similarity">
    <text evidence="2">Belongs to the BexD/CtrA/VexA family.</text>
</comment>
<feature type="domain" description="Soluble ligand binding" evidence="17">
    <location>
        <begin position="821"/>
        <end position="870"/>
    </location>
</feature>
<feature type="domain" description="Soluble ligand binding" evidence="17">
    <location>
        <begin position="597"/>
        <end position="640"/>
    </location>
</feature>
<evidence type="ECO:0000256" key="1">
    <source>
        <dbReference type="ARBA" id="ARBA00004571"/>
    </source>
</evidence>
<dbReference type="PANTHER" id="PTHR33619">
    <property type="entry name" value="POLYSACCHARIDE EXPORT PROTEIN GFCE-RELATED"/>
    <property type="match status" value="1"/>
</dbReference>
<dbReference type="RefSeq" id="WP_046520379.1">
    <property type="nucleotide sequence ID" value="NZ_LAVS01000033.1"/>
</dbReference>
<comment type="caution">
    <text evidence="19">The sequence shown here is derived from an EMBL/GenBank/DDBJ whole genome shotgun (WGS) entry which is preliminary data.</text>
</comment>
<reference evidence="19 20" key="1">
    <citation type="submission" date="2018-11" db="EMBL/GenBank/DDBJ databases">
        <title>Draft genome analysis of Rheinheimera mesophila isolated from an industrial waste site.</title>
        <authorList>
            <person name="Yu Q."/>
            <person name="Qi Y."/>
            <person name="Zhang H."/>
            <person name="Lu Y."/>
            <person name="Pu J."/>
        </authorList>
    </citation>
    <scope>NUCLEOTIDE SEQUENCE [LARGE SCALE GENOMIC DNA]</scope>
    <source>
        <strain evidence="19 20">IITR13</strain>
    </source>
</reference>
<dbReference type="Gene3D" id="3.10.560.10">
    <property type="entry name" value="Outer membrane lipoprotein wza domain like"/>
    <property type="match status" value="6"/>
</dbReference>
<dbReference type="Pfam" id="PF22461">
    <property type="entry name" value="SLBB_2"/>
    <property type="match status" value="1"/>
</dbReference>
<evidence type="ECO:0000259" key="17">
    <source>
        <dbReference type="Pfam" id="PF10531"/>
    </source>
</evidence>
<dbReference type="GO" id="GO:0009279">
    <property type="term" value="C:cell outer membrane"/>
    <property type="evidence" value="ECO:0007669"/>
    <property type="project" value="UniProtKB-SubCell"/>
</dbReference>
<evidence type="ECO:0000256" key="2">
    <source>
        <dbReference type="ARBA" id="ARBA00009450"/>
    </source>
</evidence>
<dbReference type="EMBL" id="RRCF01000001">
    <property type="protein sequence ID" value="RRJ23149.1"/>
    <property type="molecule type" value="Genomic_DNA"/>
</dbReference>
<keyword evidence="12" id="KW-0564">Palmitate</keyword>
<dbReference type="PANTHER" id="PTHR33619:SF3">
    <property type="entry name" value="POLYSACCHARIDE EXPORT PROTEIN GFCE-RELATED"/>
    <property type="match status" value="1"/>
</dbReference>
<dbReference type="Pfam" id="PF02563">
    <property type="entry name" value="Poly_export"/>
    <property type="match status" value="1"/>
</dbReference>
<dbReference type="Pfam" id="PF10531">
    <property type="entry name" value="SLBB"/>
    <property type="match status" value="5"/>
</dbReference>
<keyword evidence="10" id="KW-0626">Porin</keyword>
<evidence type="ECO:0000313" key="20">
    <source>
        <dbReference type="Proteomes" id="UP000276260"/>
    </source>
</evidence>
<evidence type="ECO:0000256" key="6">
    <source>
        <dbReference type="ARBA" id="ARBA00022692"/>
    </source>
</evidence>
<dbReference type="Gene3D" id="3.30.1950.10">
    <property type="entry name" value="wza like domain"/>
    <property type="match status" value="1"/>
</dbReference>
<keyword evidence="7 15" id="KW-0732">Signal</keyword>
<feature type="domain" description="SLBB" evidence="18">
    <location>
        <begin position="196"/>
        <end position="272"/>
    </location>
</feature>
<dbReference type="AlphaFoldDB" id="A0A3P3QRJ9"/>
<keyword evidence="20" id="KW-1185">Reference proteome</keyword>
<keyword evidence="13" id="KW-0998">Cell outer membrane</keyword>
<evidence type="ECO:0000256" key="4">
    <source>
        <dbReference type="ARBA" id="ARBA00022452"/>
    </source>
</evidence>
<keyword evidence="6" id="KW-0812">Transmembrane</keyword>
<evidence type="ECO:0000256" key="9">
    <source>
        <dbReference type="ARBA" id="ARBA00023065"/>
    </source>
</evidence>